<reference evidence="1 2" key="1">
    <citation type="journal article" date="2021" name="J. Hered.">
        <title>A chromosome-level genome assembly of the parasitoid wasp, Cotesia glomerata (Hymenoptera: Braconidae).</title>
        <authorList>
            <person name="Pinto B.J."/>
            <person name="Weis J.J."/>
            <person name="Gamble T."/>
            <person name="Ode P.J."/>
            <person name="Paul R."/>
            <person name="Zaspel J.M."/>
        </authorList>
    </citation>
    <scope>NUCLEOTIDE SEQUENCE [LARGE SCALE GENOMIC DNA]</scope>
    <source>
        <strain evidence="1">CgM1</strain>
    </source>
</reference>
<dbReference type="PANTHER" id="PTHR34494:SF1">
    <property type="entry name" value="PROTEIN CBG25024"/>
    <property type="match status" value="1"/>
</dbReference>
<dbReference type="EMBL" id="JAHXZJ010001119">
    <property type="protein sequence ID" value="KAH0553615.1"/>
    <property type="molecule type" value="Genomic_DNA"/>
</dbReference>
<evidence type="ECO:0000313" key="2">
    <source>
        <dbReference type="Proteomes" id="UP000826195"/>
    </source>
</evidence>
<keyword evidence="2" id="KW-1185">Reference proteome</keyword>
<name>A0AAV7IMW1_COTGL</name>
<dbReference type="AlphaFoldDB" id="A0AAV7IMW1"/>
<gene>
    <name evidence="1" type="ORF">KQX54_002706</name>
</gene>
<comment type="caution">
    <text evidence="1">The sequence shown here is derived from an EMBL/GenBank/DDBJ whole genome shotgun (WGS) entry which is preliminary data.</text>
</comment>
<evidence type="ECO:0000313" key="1">
    <source>
        <dbReference type="EMBL" id="KAH0553615.1"/>
    </source>
</evidence>
<accession>A0AAV7IMW1</accession>
<organism evidence="1 2">
    <name type="scientific">Cotesia glomerata</name>
    <name type="common">Lepidopteran parasitic wasp</name>
    <name type="synonym">Apanteles glomeratus</name>
    <dbReference type="NCBI Taxonomy" id="32391"/>
    <lineage>
        <taxon>Eukaryota</taxon>
        <taxon>Metazoa</taxon>
        <taxon>Ecdysozoa</taxon>
        <taxon>Arthropoda</taxon>
        <taxon>Hexapoda</taxon>
        <taxon>Insecta</taxon>
        <taxon>Pterygota</taxon>
        <taxon>Neoptera</taxon>
        <taxon>Endopterygota</taxon>
        <taxon>Hymenoptera</taxon>
        <taxon>Apocrita</taxon>
        <taxon>Ichneumonoidea</taxon>
        <taxon>Braconidae</taxon>
        <taxon>Microgastrinae</taxon>
        <taxon>Cotesia</taxon>
    </lineage>
</organism>
<protein>
    <submittedName>
        <fullName evidence="1">Uncharacterized protein</fullName>
    </submittedName>
</protein>
<dbReference type="Proteomes" id="UP000826195">
    <property type="component" value="Unassembled WGS sequence"/>
</dbReference>
<dbReference type="PANTHER" id="PTHR34494">
    <property type="entry name" value="PROTEIN CBG25024"/>
    <property type="match status" value="1"/>
</dbReference>
<sequence length="140" mass="14672">MDFISYATNCIPVVGHVKGLVHYAAGDTRGGNQAMFQATRTTVVAGAGTAGALAGPVGAVYFGTVAQLATDGLGSAMMAEPQGVVWGCSEISRQCKEIHIKVNNSGGNSTLVDNFREVNIEESFKILVDIIGKVLESHTW</sequence>
<proteinExistence type="predicted"/>